<accession>A0A4U0WR42</accession>
<evidence type="ECO:0000313" key="3">
    <source>
        <dbReference type="Proteomes" id="UP000309340"/>
    </source>
</evidence>
<evidence type="ECO:0000256" key="1">
    <source>
        <dbReference type="SAM" id="Phobius"/>
    </source>
</evidence>
<keyword evidence="1" id="KW-0812">Transmembrane</keyword>
<reference evidence="2 3" key="1">
    <citation type="submission" date="2017-03" db="EMBL/GenBank/DDBJ databases">
        <title>Genomes of endolithic fungi from Antarctica.</title>
        <authorList>
            <person name="Coleine C."/>
            <person name="Masonjones S."/>
            <person name="Stajich J.E."/>
        </authorList>
    </citation>
    <scope>NUCLEOTIDE SEQUENCE [LARGE SCALE GENOMIC DNA]</scope>
    <source>
        <strain evidence="2 3">CCFEE 5184</strain>
    </source>
</reference>
<proteinExistence type="predicted"/>
<feature type="transmembrane region" description="Helical" evidence="1">
    <location>
        <begin position="237"/>
        <end position="262"/>
    </location>
</feature>
<keyword evidence="1" id="KW-1133">Transmembrane helix</keyword>
<dbReference type="AlphaFoldDB" id="A0A4U0WR42"/>
<gene>
    <name evidence="2" type="ORF">B0A55_12044</name>
</gene>
<sequence>MRMRKLGRGQTLNFCVPEEIKTKIQICTSKPAHSEISILDILRWAISETFTESQRSMPLWATQGQRFVEHETSGTQSVELFLEDEAQSLEKRYRPRLDRVMEVLEQCCANGANIKPIVDRCKAFKNLDLRSSTLQEEQERELSPEIELERQVQKPDAAEPEKHHLHADVIRFWSSGVIHRRSKAFSPAFETLRDMSAAADFNVSQLSRVVLATSFSEGGARTGTGLRKPSVGGTSGMVAIIVDALVLVSFSAVVILAGRLLLNTYEGFRDASSAVKYCPQLSAGLVFGEQGGVSGTSPP</sequence>
<comment type="caution">
    <text evidence="2">The sequence shown here is derived from an EMBL/GenBank/DDBJ whole genome shotgun (WGS) entry which is preliminary data.</text>
</comment>
<name>A0A4U0WR42_9PEZI</name>
<keyword evidence="3" id="KW-1185">Reference proteome</keyword>
<evidence type="ECO:0000313" key="2">
    <source>
        <dbReference type="EMBL" id="TKA65894.1"/>
    </source>
</evidence>
<dbReference type="OrthoDB" id="3182339at2759"/>
<dbReference type="STRING" id="329884.A0A4U0WR42"/>
<organism evidence="2 3">
    <name type="scientific">Friedmanniomyces simplex</name>
    <dbReference type="NCBI Taxonomy" id="329884"/>
    <lineage>
        <taxon>Eukaryota</taxon>
        <taxon>Fungi</taxon>
        <taxon>Dikarya</taxon>
        <taxon>Ascomycota</taxon>
        <taxon>Pezizomycotina</taxon>
        <taxon>Dothideomycetes</taxon>
        <taxon>Dothideomycetidae</taxon>
        <taxon>Mycosphaerellales</taxon>
        <taxon>Teratosphaeriaceae</taxon>
        <taxon>Friedmanniomyces</taxon>
    </lineage>
</organism>
<protein>
    <submittedName>
        <fullName evidence="2">Uncharacterized protein</fullName>
    </submittedName>
</protein>
<dbReference type="Proteomes" id="UP000309340">
    <property type="component" value="Unassembled WGS sequence"/>
</dbReference>
<dbReference type="EMBL" id="NAJQ01000697">
    <property type="protein sequence ID" value="TKA65894.1"/>
    <property type="molecule type" value="Genomic_DNA"/>
</dbReference>
<keyword evidence="1" id="KW-0472">Membrane</keyword>